<sequence length="213" mass="22983">MLGMTRARRVLVGAGLLAGVAVARHQGMRWGATQVERAVDLPGDGVLPFAHVTATRGITIAAEPDRVWPWLVQIGWGRGGFYSYDALENLVGLDIRSADEIVPEWQDLGVGDRVHLAPQVGLEVVLAEPRRALVLAGAAPEGTDAAPAPYDFTWSFVLRPGPDAGTTRLVVRERYLCRTPAARPMVEVVAALSTLMSTRMLRGVRDRVEATPA</sequence>
<reference evidence="1 2" key="1">
    <citation type="submission" date="2019-07" db="EMBL/GenBank/DDBJ databases">
        <title>Whole genome shotgun sequence of Cellulomonas hominis NBRC 16055.</title>
        <authorList>
            <person name="Hosoyama A."/>
            <person name="Uohara A."/>
            <person name="Ohji S."/>
            <person name="Ichikawa N."/>
        </authorList>
    </citation>
    <scope>NUCLEOTIDE SEQUENCE [LARGE SCALE GENOMIC DNA]</scope>
    <source>
        <strain evidence="1 2">NBRC 16055</strain>
    </source>
</reference>
<dbReference type="AlphaFoldDB" id="A0A511F712"/>
<keyword evidence="2" id="KW-1185">Reference proteome</keyword>
<accession>A0A511F712</accession>
<comment type="caution">
    <text evidence="1">The sequence shown here is derived from an EMBL/GenBank/DDBJ whole genome shotgun (WGS) entry which is preliminary data.</text>
</comment>
<dbReference type="Proteomes" id="UP000321723">
    <property type="component" value="Unassembled WGS sequence"/>
</dbReference>
<organism evidence="1 2">
    <name type="scientific">Cellulomonas hominis</name>
    <dbReference type="NCBI Taxonomy" id="156981"/>
    <lineage>
        <taxon>Bacteria</taxon>
        <taxon>Bacillati</taxon>
        <taxon>Actinomycetota</taxon>
        <taxon>Actinomycetes</taxon>
        <taxon>Micrococcales</taxon>
        <taxon>Cellulomonadaceae</taxon>
        <taxon>Cellulomonas</taxon>
    </lineage>
</organism>
<gene>
    <name evidence="1" type="ORF">CHO01_00890</name>
</gene>
<name>A0A511F712_9CELL</name>
<dbReference type="EMBL" id="BJVQ01000001">
    <property type="protein sequence ID" value="GEL44973.1"/>
    <property type="molecule type" value="Genomic_DNA"/>
</dbReference>
<dbReference type="InterPro" id="IPR023393">
    <property type="entry name" value="START-like_dom_sf"/>
</dbReference>
<dbReference type="Gene3D" id="3.30.530.20">
    <property type="match status" value="1"/>
</dbReference>
<dbReference type="SUPFAM" id="SSF55961">
    <property type="entry name" value="Bet v1-like"/>
    <property type="match status" value="1"/>
</dbReference>
<evidence type="ECO:0000313" key="1">
    <source>
        <dbReference type="EMBL" id="GEL44973.1"/>
    </source>
</evidence>
<evidence type="ECO:0008006" key="3">
    <source>
        <dbReference type="Google" id="ProtNLM"/>
    </source>
</evidence>
<proteinExistence type="predicted"/>
<evidence type="ECO:0000313" key="2">
    <source>
        <dbReference type="Proteomes" id="UP000321723"/>
    </source>
</evidence>
<protein>
    <recommendedName>
        <fullName evidence="3">Polyketide cyclase</fullName>
    </recommendedName>
</protein>